<accession>A0A9P0YT00</accession>
<evidence type="ECO:0000256" key="1">
    <source>
        <dbReference type="SAM" id="Phobius"/>
    </source>
</evidence>
<comment type="caution">
    <text evidence="2">The sequence shown here is derived from an EMBL/GenBank/DDBJ whole genome shotgun (WGS) entry which is preliminary data.</text>
</comment>
<gene>
    <name evidence="2" type="ORF">CEURO_LOCUS5617</name>
</gene>
<organism evidence="2 3">
    <name type="scientific">Cuscuta europaea</name>
    <name type="common">European dodder</name>
    <dbReference type="NCBI Taxonomy" id="41803"/>
    <lineage>
        <taxon>Eukaryota</taxon>
        <taxon>Viridiplantae</taxon>
        <taxon>Streptophyta</taxon>
        <taxon>Embryophyta</taxon>
        <taxon>Tracheophyta</taxon>
        <taxon>Spermatophyta</taxon>
        <taxon>Magnoliopsida</taxon>
        <taxon>eudicotyledons</taxon>
        <taxon>Gunneridae</taxon>
        <taxon>Pentapetalae</taxon>
        <taxon>asterids</taxon>
        <taxon>lamiids</taxon>
        <taxon>Solanales</taxon>
        <taxon>Convolvulaceae</taxon>
        <taxon>Cuscuteae</taxon>
        <taxon>Cuscuta</taxon>
        <taxon>Cuscuta subgen. Cuscuta</taxon>
    </lineage>
</organism>
<keyword evidence="1" id="KW-0812">Transmembrane</keyword>
<keyword evidence="1" id="KW-1133">Transmembrane helix</keyword>
<reference evidence="2" key="1">
    <citation type="submission" date="2022-07" db="EMBL/GenBank/DDBJ databases">
        <authorList>
            <person name="Macas J."/>
            <person name="Novak P."/>
            <person name="Neumann P."/>
        </authorList>
    </citation>
    <scope>NUCLEOTIDE SEQUENCE</scope>
</reference>
<protein>
    <submittedName>
        <fullName evidence="2">Uncharacterized protein</fullName>
    </submittedName>
</protein>
<feature type="non-terminal residue" evidence="2">
    <location>
        <position position="192"/>
    </location>
</feature>
<feature type="transmembrane region" description="Helical" evidence="1">
    <location>
        <begin position="155"/>
        <end position="176"/>
    </location>
</feature>
<evidence type="ECO:0000313" key="2">
    <source>
        <dbReference type="EMBL" id="CAH9075881.1"/>
    </source>
</evidence>
<proteinExistence type="predicted"/>
<keyword evidence="1" id="KW-0472">Membrane</keyword>
<dbReference type="Proteomes" id="UP001152484">
    <property type="component" value="Unassembled WGS sequence"/>
</dbReference>
<sequence length="192" mass="22144">MGPHNSNLKDFLAIFSNFVGLPILVQETPISKLILDSQIQGAHSHKQGSPTPVERHGLVQAYSDASDHFYQSDDSSYMYDFMGHATESDRRPPISTPEEIKKSKFNRAICRKSKFVTSENCLPTKNLNTQAKIYRKSLKNKRRHIMTTRSQSREFPWVGFSFYFLCYALFSSFISYSHCNVYFFSIKSTFPK</sequence>
<dbReference type="AlphaFoldDB" id="A0A9P0YT00"/>
<name>A0A9P0YT00_CUSEU</name>
<keyword evidence="3" id="KW-1185">Reference proteome</keyword>
<dbReference type="EMBL" id="CAMAPE010000010">
    <property type="protein sequence ID" value="CAH9075881.1"/>
    <property type="molecule type" value="Genomic_DNA"/>
</dbReference>
<evidence type="ECO:0000313" key="3">
    <source>
        <dbReference type="Proteomes" id="UP001152484"/>
    </source>
</evidence>